<dbReference type="GO" id="GO:0007155">
    <property type="term" value="P:cell adhesion"/>
    <property type="evidence" value="ECO:0007669"/>
    <property type="project" value="InterPro"/>
</dbReference>
<dbReference type="InterPro" id="IPR010810">
    <property type="entry name" value="Flagellin_hook_IN_motif"/>
</dbReference>
<sequence length="574" mass="59480">MTSSVSSTTSSTSTTSGTTSYSQNRNEFDTDTLVEAAYQARLAKADTLSVSVTKNETKIAAYTDMQTKLQAVETSLNTLRSAPGTKGKASDVFLDRTTYLTSSTSTAASGILSATVEDGTEIGTHDIEVTQVAKVERLGGGSVSSRSDDLGWTGTFSLGTKATSDGLSTTGTLSTDISITADMSLDDIVDSINAAKASTGVTASVVKSSDSAYMIVLSGVETDRDITLSTTSGDNVLNKLGLTDSAGTKVVPLQKAQGAVLTVDSVPITRSSNTIDDAIDGVTLNLYKAEAGNTLSLEVANDLSGISTQINAFVTAYNAFRDLVLTNQTTGSDGTASSSATLFGDSLLRSTSSTLQSMLGTAIDSTSLATIGITMDSSNKLVVDDTILENALTNSLSSVQTLFSYQATTSSGNLKLLSHGDGPTSADFDLKVTVDATTGSISSASVGGDTSLFTVSGNTIKGVKGSIYDGLSFVFTGKATQTISVKISQGIADRMYQAIDTVANSDDGQLTEKISGLQDTNGDLETRISTIQTNAESYRDFLLDKYSKIEAKLAKAQSVLDLLEALNKAESSSS</sequence>
<dbReference type="InterPro" id="IPR010809">
    <property type="entry name" value="FliD_C"/>
</dbReference>
<dbReference type="GO" id="GO:0005576">
    <property type="term" value="C:extracellular region"/>
    <property type="evidence" value="ECO:0007669"/>
    <property type="project" value="UniProtKB-SubCell"/>
</dbReference>
<dbReference type="Pfam" id="PF07195">
    <property type="entry name" value="FliD_C"/>
    <property type="match status" value="1"/>
</dbReference>
<proteinExistence type="inferred from homology"/>
<evidence type="ECO:0000313" key="10">
    <source>
        <dbReference type="Proteomes" id="UP000015350"/>
    </source>
</evidence>
<feature type="domain" description="Flagellar hook-associated protein 2 N-terminal" evidence="7">
    <location>
        <begin position="27"/>
        <end position="134"/>
    </location>
</feature>
<feature type="region of interest" description="Disordered" evidence="6">
    <location>
        <begin position="1"/>
        <end position="24"/>
    </location>
</feature>
<dbReference type="eggNOG" id="COG1345">
    <property type="taxonomic scope" value="Bacteria"/>
</dbReference>
<evidence type="ECO:0000256" key="2">
    <source>
        <dbReference type="ARBA" id="ARBA00011255"/>
    </source>
</evidence>
<dbReference type="PANTHER" id="PTHR30288:SF0">
    <property type="entry name" value="FLAGELLAR HOOK-ASSOCIATED PROTEIN 2"/>
    <property type="match status" value="1"/>
</dbReference>
<keyword evidence="9" id="KW-0969">Cilium</keyword>
<reference evidence="9 10" key="1">
    <citation type="submission" date="2013-04" db="EMBL/GenBank/DDBJ databases">
        <authorList>
            <person name="Kuznetsov B."/>
            <person name="Ivanovsky R."/>
        </authorList>
    </citation>
    <scope>NUCLEOTIDE SEQUENCE [LARGE SCALE GENOMIC DNA]</scope>
    <source>
        <strain evidence="9 10">MGU-K5</strain>
    </source>
</reference>
<dbReference type="Pfam" id="PF07196">
    <property type="entry name" value="Flagellin_IN"/>
    <property type="match status" value="1"/>
</dbReference>
<dbReference type="Proteomes" id="UP000015350">
    <property type="component" value="Unassembled WGS sequence"/>
</dbReference>
<comment type="function">
    <text evidence="5">Required for morphogenesis and for the elongation of the flagellar filament by facilitating polymerization of the flagellin monomers at the tip of growing filament. Forms a capping structure, which prevents flagellin subunits (transported through the central channel of the flagellum) from leaking out without polymerization at the distal end.</text>
</comment>
<keyword evidence="4 5" id="KW-0975">Bacterial flagellum</keyword>
<comment type="subunit">
    <text evidence="2 5">Homopentamer.</text>
</comment>
<feature type="compositionally biased region" description="Low complexity" evidence="6">
    <location>
        <begin position="1"/>
        <end position="22"/>
    </location>
</feature>
<dbReference type="STRING" id="1316936.K678_06941"/>
<feature type="domain" description="Flagellar hook-associated protein 2 C-terminal" evidence="8">
    <location>
        <begin position="256"/>
        <end position="557"/>
    </location>
</feature>
<evidence type="ECO:0000256" key="1">
    <source>
        <dbReference type="ARBA" id="ARBA00009764"/>
    </source>
</evidence>
<evidence type="ECO:0000256" key="4">
    <source>
        <dbReference type="ARBA" id="ARBA00023143"/>
    </source>
</evidence>
<dbReference type="GO" id="GO:0009424">
    <property type="term" value="C:bacterial-type flagellum hook"/>
    <property type="evidence" value="ECO:0007669"/>
    <property type="project" value="UniProtKB-UniRule"/>
</dbReference>
<dbReference type="InterPro" id="IPR040026">
    <property type="entry name" value="FliD"/>
</dbReference>
<dbReference type="AlphaFoldDB" id="S9SBV7"/>
<dbReference type="RefSeq" id="WP_021131739.1">
    <property type="nucleotide sequence ID" value="NZ_AQPH01000019.1"/>
</dbReference>
<accession>S9SBV7</accession>
<gene>
    <name evidence="9" type="ORF">K678_06941</name>
</gene>
<organism evidence="9 10">
    <name type="scientific">Magnetospirillum fulvum MGU-K5</name>
    <dbReference type="NCBI Taxonomy" id="1316936"/>
    <lineage>
        <taxon>Bacteria</taxon>
        <taxon>Pseudomonadati</taxon>
        <taxon>Pseudomonadota</taxon>
        <taxon>Alphaproteobacteria</taxon>
        <taxon>Rhodospirillales</taxon>
        <taxon>Rhodospirillaceae</taxon>
        <taxon>Magnetospirillum</taxon>
    </lineage>
</organism>
<evidence type="ECO:0000256" key="5">
    <source>
        <dbReference type="RuleBase" id="RU362066"/>
    </source>
</evidence>
<evidence type="ECO:0000313" key="9">
    <source>
        <dbReference type="EMBL" id="EPY02194.1"/>
    </source>
</evidence>
<dbReference type="OrthoDB" id="9812018at2"/>
<dbReference type="PANTHER" id="PTHR30288">
    <property type="entry name" value="FLAGELLAR CAP/ASSEMBLY PROTEIN FLID"/>
    <property type="match status" value="1"/>
</dbReference>
<dbReference type="InterPro" id="IPR003481">
    <property type="entry name" value="FliD_N"/>
</dbReference>
<dbReference type="GO" id="GO:0009421">
    <property type="term" value="C:bacterial-type flagellum filament cap"/>
    <property type="evidence" value="ECO:0007669"/>
    <property type="project" value="InterPro"/>
</dbReference>
<dbReference type="EMBL" id="AQPH01000019">
    <property type="protein sequence ID" value="EPY02194.1"/>
    <property type="molecule type" value="Genomic_DNA"/>
</dbReference>
<evidence type="ECO:0000259" key="8">
    <source>
        <dbReference type="Pfam" id="PF07195"/>
    </source>
</evidence>
<keyword evidence="3" id="KW-0175">Coiled coil</keyword>
<dbReference type="Pfam" id="PF02465">
    <property type="entry name" value="FliD_N"/>
    <property type="match status" value="1"/>
</dbReference>
<evidence type="ECO:0000256" key="6">
    <source>
        <dbReference type="SAM" id="MobiDB-lite"/>
    </source>
</evidence>
<dbReference type="PATRIC" id="fig|1316936.3.peg.1390"/>
<evidence type="ECO:0000256" key="3">
    <source>
        <dbReference type="ARBA" id="ARBA00023054"/>
    </source>
</evidence>
<protein>
    <recommendedName>
        <fullName evidence="5">Flagellar hook-associated protein 2</fullName>
        <shortName evidence="5">HAP2</shortName>
    </recommendedName>
    <alternativeName>
        <fullName evidence="5">Flagellar cap protein</fullName>
    </alternativeName>
</protein>
<keyword evidence="9" id="KW-0282">Flagellum</keyword>
<comment type="similarity">
    <text evidence="1 5">Belongs to the FliD family.</text>
</comment>
<name>S9SBV7_MAGFU</name>
<comment type="caution">
    <text evidence="9">The sequence shown here is derived from an EMBL/GenBank/DDBJ whole genome shotgun (WGS) entry which is preliminary data.</text>
</comment>
<dbReference type="GO" id="GO:0071973">
    <property type="term" value="P:bacterial-type flagellum-dependent cell motility"/>
    <property type="evidence" value="ECO:0007669"/>
    <property type="project" value="TreeGrafter"/>
</dbReference>
<keyword evidence="9" id="KW-0966">Cell projection</keyword>
<evidence type="ECO:0000259" key="7">
    <source>
        <dbReference type="Pfam" id="PF02465"/>
    </source>
</evidence>
<comment type="subcellular location">
    <subcellularLocation>
        <location evidence="5">Secreted</location>
    </subcellularLocation>
    <subcellularLocation>
        <location evidence="5">Bacterial flagellum</location>
    </subcellularLocation>
</comment>
<keyword evidence="5" id="KW-0964">Secreted</keyword>